<feature type="transmembrane region" description="Helical" evidence="4">
    <location>
        <begin position="51"/>
        <end position="72"/>
    </location>
</feature>
<dbReference type="NCBIfam" id="TIGR00254">
    <property type="entry name" value="GGDEF"/>
    <property type="match status" value="1"/>
</dbReference>
<dbReference type="PANTHER" id="PTHR45138">
    <property type="entry name" value="REGULATORY COMPONENTS OF SENSORY TRANSDUCTION SYSTEM"/>
    <property type="match status" value="1"/>
</dbReference>
<accession>A0A9D7K169</accession>
<dbReference type="InterPro" id="IPR050469">
    <property type="entry name" value="Diguanylate_Cyclase"/>
</dbReference>
<feature type="domain" description="GGDEF" evidence="5">
    <location>
        <begin position="271"/>
        <end position="403"/>
    </location>
</feature>
<dbReference type="PANTHER" id="PTHR45138:SF9">
    <property type="entry name" value="DIGUANYLATE CYCLASE DGCM-RELATED"/>
    <property type="match status" value="1"/>
</dbReference>
<evidence type="ECO:0000256" key="4">
    <source>
        <dbReference type="SAM" id="Phobius"/>
    </source>
</evidence>
<dbReference type="SMART" id="SM00267">
    <property type="entry name" value="GGDEF"/>
    <property type="match status" value="1"/>
</dbReference>
<keyword evidence="4" id="KW-0812">Transmembrane</keyword>
<feature type="coiled-coil region" evidence="3">
    <location>
        <begin position="206"/>
        <end position="233"/>
    </location>
</feature>
<dbReference type="Pfam" id="PF00990">
    <property type="entry name" value="GGDEF"/>
    <property type="match status" value="1"/>
</dbReference>
<dbReference type="InterPro" id="IPR000160">
    <property type="entry name" value="GGDEF_dom"/>
</dbReference>
<keyword evidence="3" id="KW-0175">Coiled coil</keyword>
<name>A0A9D7K169_9PROT</name>
<dbReference type="InterPro" id="IPR043128">
    <property type="entry name" value="Rev_trsase/Diguanyl_cyclase"/>
</dbReference>
<sequence length="415" mass="46003">MNEKLAEAARYDTLQLEGLFQRTRTSSVLALLPIVLIAALHYGHVATAPMLMWSVAMLGVYGMRILIAHTFISRQRQGDASPLWLDIETMTTAAAGGGWGAMLFLLNTGQLDMLFTVKLAFLAAACAFTMNSMAAVRFVYLAFLLPVFTIVTGYALMETPYLTAAERYGLIASASLFFVLLLIMSASVSRLMNEALAQRLAFSDLAAQLEISLDAERKGREQLEQQARQMEATHLQLHVFATHDPLTRVFNRHRISEALVRELHLRRRYQIQVSVLVVEIDGFADISEGRGQACGDQLLIAFATFLAADLREIDYVGRWGGEKFCCVLPRTDGRESLECAERLRRRIEDRRFIESDPELAVTASFGVSPAVDGDDPERLLARADAALYSARREGRNCSRVLSAEESPEADGTSVV</sequence>
<dbReference type="Proteomes" id="UP000886689">
    <property type="component" value="Unassembled WGS sequence"/>
</dbReference>
<evidence type="ECO:0000259" key="5">
    <source>
        <dbReference type="PROSITE" id="PS50887"/>
    </source>
</evidence>
<evidence type="ECO:0000256" key="1">
    <source>
        <dbReference type="ARBA" id="ARBA00012528"/>
    </source>
</evidence>
<dbReference type="GO" id="GO:0052621">
    <property type="term" value="F:diguanylate cyclase activity"/>
    <property type="evidence" value="ECO:0007669"/>
    <property type="project" value="UniProtKB-EC"/>
</dbReference>
<reference evidence="6" key="1">
    <citation type="submission" date="2020-10" db="EMBL/GenBank/DDBJ databases">
        <title>Connecting structure to function with the recovery of over 1000 high-quality activated sludge metagenome-assembled genomes encoding full-length rRNA genes using long-read sequencing.</title>
        <authorList>
            <person name="Singleton C.M."/>
            <person name="Petriglieri F."/>
            <person name="Kristensen J.M."/>
            <person name="Kirkegaard R.H."/>
            <person name="Michaelsen T.Y."/>
            <person name="Andersen M.H."/>
            <person name="Karst S.M."/>
            <person name="Dueholm M.S."/>
            <person name="Nielsen P.H."/>
            <person name="Albertsen M."/>
        </authorList>
    </citation>
    <scope>NUCLEOTIDE SEQUENCE</scope>
    <source>
        <strain evidence="6">Hirt_18-Q3-R61-65_BATAC.395</strain>
    </source>
</reference>
<keyword evidence="4" id="KW-1133">Transmembrane helix</keyword>
<comment type="catalytic activity">
    <reaction evidence="2">
        <text>2 GTP = 3',3'-c-di-GMP + 2 diphosphate</text>
        <dbReference type="Rhea" id="RHEA:24898"/>
        <dbReference type="ChEBI" id="CHEBI:33019"/>
        <dbReference type="ChEBI" id="CHEBI:37565"/>
        <dbReference type="ChEBI" id="CHEBI:58805"/>
        <dbReference type="EC" id="2.7.7.65"/>
    </reaction>
</comment>
<gene>
    <name evidence="6" type="ORF">IPL58_04720</name>
</gene>
<feature type="transmembrane region" description="Helical" evidence="4">
    <location>
        <begin position="84"/>
        <end position="107"/>
    </location>
</feature>
<keyword evidence="4" id="KW-0472">Membrane</keyword>
<dbReference type="CDD" id="cd01949">
    <property type="entry name" value="GGDEF"/>
    <property type="match status" value="1"/>
</dbReference>
<evidence type="ECO:0000256" key="2">
    <source>
        <dbReference type="ARBA" id="ARBA00034247"/>
    </source>
</evidence>
<feature type="transmembrane region" description="Helical" evidence="4">
    <location>
        <begin position="168"/>
        <end position="189"/>
    </location>
</feature>
<evidence type="ECO:0000313" key="6">
    <source>
        <dbReference type="EMBL" id="MBK8523479.1"/>
    </source>
</evidence>
<protein>
    <recommendedName>
        <fullName evidence="1">diguanylate cyclase</fullName>
        <ecNumber evidence="1">2.7.7.65</ecNumber>
    </recommendedName>
</protein>
<dbReference type="EMBL" id="JADJUC010000003">
    <property type="protein sequence ID" value="MBK8523479.1"/>
    <property type="molecule type" value="Genomic_DNA"/>
</dbReference>
<dbReference type="AlphaFoldDB" id="A0A9D7K169"/>
<dbReference type="Gene3D" id="3.30.70.270">
    <property type="match status" value="1"/>
</dbReference>
<dbReference type="EC" id="2.7.7.65" evidence="1"/>
<evidence type="ECO:0000313" key="7">
    <source>
        <dbReference type="Proteomes" id="UP000886689"/>
    </source>
</evidence>
<dbReference type="PROSITE" id="PS50887">
    <property type="entry name" value="GGDEF"/>
    <property type="match status" value="1"/>
</dbReference>
<dbReference type="InterPro" id="IPR029787">
    <property type="entry name" value="Nucleotide_cyclase"/>
</dbReference>
<feature type="transmembrane region" description="Helical" evidence="4">
    <location>
        <begin position="28"/>
        <end position="45"/>
    </location>
</feature>
<feature type="transmembrane region" description="Helical" evidence="4">
    <location>
        <begin position="138"/>
        <end position="156"/>
    </location>
</feature>
<organism evidence="6 7">
    <name type="scientific">Candidatus Proximibacter danicus</name>
    <dbReference type="NCBI Taxonomy" id="2954365"/>
    <lineage>
        <taxon>Bacteria</taxon>
        <taxon>Pseudomonadati</taxon>
        <taxon>Pseudomonadota</taxon>
        <taxon>Betaproteobacteria</taxon>
        <taxon>Candidatus Proximibacter</taxon>
    </lineage>
</organism>
<comment type="caution">
    <text evidence="6">The sequence shown here is derived from an EMBL/GenBank/DDBJ whole genome shotgun (WGS) entry which is preliminary data.</text>
</comment>
<evidence type="ECO:0000256" key="3">
    <source>
        <dbReference type="SAM" id="Coils"/>
    </source>
</evidence>
<proteinExistence type="predicted"/>
<dbReference type="SUPFAM" id="SSF55073">
    <property type="entry name" value="Nucleotide cyclase"/>
    <property type="match status" value="1"/>
</dbReference>